<proteinExistence type="predicted"/>
<name>A0AAD7IDH9_9AGAR</name>
<comment type="caution">
    <text evidence="3">The sequence shown here is derived from an EMBL/GenBank/DDBJ whole genome shotgun (WGS) entry which is preliminary data.</text>
</comment>
<protein>
    <recommendedName>
        <fullName evidence="2">DUF6535 domain-containing protein</fullName>
    </recommendedName>
</protein>
<feature type="transmembrane region" description="Helical" evidence="1">
    <location>
        <begin position="88"/>
        <end position="107"/>
    </location>
</feature>
<dbReference type="AlphaFoldDB" id="A0AAD7IDH9"/>
<keyword evidence="4" id="KW-1185">Reference proteome</keyword>
<keyword evidence="1" id="KW-1133">Transmembrane helix</keyword>
<gene>
    <name evidence="3" type="ORF">B0H16DRAFT_55612</name>
</gene>
<dbReference type="InterPro" id="IPR045338">
    <property type="entry name" value="DUF6535"/>
</dbReference>
<sequence>MWSVYVSQAEKYDKALVAGWRADMKGILIFAGLFSGILTAFIIESYQALTPDTTDLLLAQISRQLSDVPLVVSDSEFMPTTGALICNGLWFTSLGLSLASAVIATLVEQWSRDYLNKSDMRPSPIERARICSYLYSGLKHFRMHAIVDLIPLLLHMSLLLFFAGLVAFLLPVNWIMTLVAAALLGIVGAVYAALTVMPLLFANSPCRTPLSGVLWRIGQICMAPSSLLGRGANQRMEEVMMHRATAESDRRSTRDKRALCWTLKSLTTEQQLEPFVEAIPQVIWSWTPLTRRREYDHLLQTLIDDPGVQLGPRIAALLLTCENGLLEPKLRQHRTVLCLKALLAFAMAAETGPQCSLVFPFELSTIGYLSTTTYPPAQPYVPALRACAMWSLCCSFLASVERLLTLYDTAKDDSSRAELRNAMHLEQKYISAGGSPFSQDRSLKYMLATAFFPRAHHCQTLHHLLDSTPCFKLDIFSKFLVDSVISDSEPYNFIETIEILRPDRILVISDPSALRECLRTLRAIVHRKKNEAAGINHIDRALGVYLPLFDTLIDPEAENAVADALITYVNGRQHPGAVLHVLHQCDVAQTWFRVTRRLTRADRPDDVLTAV</sequence>
<feature type="transmembrane region" description="Helical" evidence="1">
    <location>
        <begin position="27"/>
        <end position="49"/>
    </location>
</feature>
<accession>A0AAD7IDH9</accession>
<evidence type="ECO:0000259" key="2">
    <source>
        <dbReference type="Pfam" id="PF20153"/>
    </source>
</evidence>
<keyword evidence="1" id="KW-0472">Membrane</keyword>
<dbReference type="Pfam" id="PF20153">
    <property type="entry name" value="DUF6535"/>
    <property type="match status" value="1"/>
</dbReference>
<dbReference type="Proteomes" id="UP001215598">
    <property type="component" value="Unassembled WGS sequence"/>
</dbReference>
<keyword evidence="1" id="KW-0812">Transmembrane</keyword>
<evidence type="ECO:0000313" key="3">
    <source>
        <dbReference type="EMBL" id="KAJ7740623.1"/>
    </source>
</evidence>
<reference evidence="3" key="1">
    <citation type="submission" date="2023-03" db="EMBL/GenBank/DDBJ databases">
        <title>Massive genome expansion in bonnet fungi (Mycena s.s.) driven by repeated elements and novel gene families across ecological guilds.</title>
        <authorList>
            <consortium name="Lawrence Berkeley National Laboratory"/>
            <person name="Harder C.B."/>
            <person name="Miyauchi S."/>
            <person name="Viragh M."/>
            <person name="Kuo A."/>
            <person name="Thoen E."/>
            <person name="Andreopoulos B."/>
            <person name="Lu D."/>
            <person name="Skrede I."/>
            <person name="Drula E."/>
            <person name="Henrissat B."/>
            <person name="Morin E."/>
            <person name="Kohler A."/>
            <person name="Barry K."/>
            <person name="LaButti K."/>
            <person name="Morin E."/>
            <person name="Salamov A."/>
            <person name="Lipzen A."/>
            <person name="Mereny Z."/>
            <person name="Hegedus B."/>
            <person name="Baldrian P."/>
            <person name="Stursova M."/>
            <person name="Weitz H."/>
            <person name="Taylor A."/>
            <person name="Grigoriev I.V."/>
            <person name="Nagy L.G."/>
            <person name="Martin F."/>
            <person name="Kauserud H."/>
        </authorList>
    </citation>
    <scope>NUCLEOTIDE SEQUENCE</scope>
    <source>
        <strain evidence="3">CBHHK182m</strain>
    </source>
</reference>
<organism evidence="3 4">
    <name type="scientific">Mycena metata</name>
    <dbReference type="NCBI Taxonomy" id="1033252"/>
    <lineage>
        <taxon>Eukaryota</taxon>
        <taxon>Fungi</taxon>
        <taxon>Dikarya</taxon>
        <taxon>Basidiomycota</taxon>
        <taxon>Agaricomycotina</taxon>
        <taxon>Agaricomycetes</taxon>
        <taxon>Agaricomycetidae</taxon>
        <taxon>Agaricales</taxon>
        <taxon>Marasmiineae</taxon>
        <taxon>Mycenaceae</taxon>
        <taxon>Mycena</taxon>
    </lineage>
</organism>
<feature type="transmembrane region" description="Helical" evidence="1">
    <location>
        <begin position="175"/>
        <end position="201"/>
    </location>
</feature>
<evidence type="ECO:0000256" key="1">
    <source>
        <dbReference type="SAM" id="Phobius"/>
    </source>
</evidence>
<feature type="domain" description="DUF6535" evidence="2">
    <location>
        <begin position="2"/>
        <end position="170"/>
    </location>
</feature>
<dbReference type="EMBL" id="JARKIB010000102">
    <property type="protein sequence ID" value="KAJ7740623.1"/>
    <property type="molecule type" value="Genomic_DNA"/>
</dbReference>
<feature type="transmembrane region" description="Helical" evidence="1">
    <location>
        <begin position="149"/>
        <end position="169"/>
    </location>
</feature>
<evidence type="ECO:0000313" key="4">
    <source>
        <dbReference type="Proteomes" id="UP001215598"/>
    </source>
</evidence>